<evidence type="ECO:0008006" key="5">
    <source>
        <dbReference type="Google" id="ProtNLM"/>
    </source>
</evidence>
<feature type="chain" id="PRO_5045868946" description="Outer membrane beta-barrel porin/alpha-amylase" evidence="2">
    <location>
        <begin position="30"/>
        <end position="279"/>
    </location>
</feature>
<dbReference type="Pfam" id="PF13557">
    <property type="entry name" value="Phenol_MetA_deg"/>
    <property type="match status" value="1"/>
</dbReference>
<gene>
    <name evidence="3" type="ORF">GCM10023213_09260</name>
</gene>
<proteinExistence type="predicted"/>
<dbReference type="Proteomes" id="UP001499852">
    <property type="component" value="Unassembled WGS sequence"/>
</dbReference>
<evidence type="ECO:0000256" key="1">
    <source>
        <dbReference type="SAM" id="MobiDB-lite"/>
    </source>
</evidence>
<organism evidence="3 4">
    <name type="scientific">Prosthecobacter algae</name>
    <dbReference type="NCBI Taxonomy" id="1144682"/>
    <lineage>
        <taxon>Bacteria</taxon>
        <taxon>Pseudomonadati</taxon>
        <taxon>Verrucomicrobiota</taxon>
        <taxon>Verrucomicrobiia</taxon>
        <taxon>Verrucomicrobiales</taxon>
        <taxon>Verrucomicrobiaceae</taxon>
        <taxon>Prosthecobacter</taxon>
    </lineage>
</organism>
<dbReference type="EMBL" id="BAABIA010000002">
    <property type="protein sequence ID" value="GAA5135631.1"/>
    <property type="molecule type" value="Genomic_DNA"/>
</dbReference>
<evidence type="ECO:0000256" key="2">
    <source>
        <dbReference type="SAM" id="SignalP"/>
    </source>
</evidence>
<accession>A0ABP9NZT5</accession>
<keyword evidence="2" id="KW-0732">Signal</keyword>
<name>A0ABP9NZT5_9BACT</name>
<dbReference type="InterPro" id="IPR025737">
    <property type="entry name" value="FApF"/>
</dbReference>
<comment type="caution">
    <text evidence="3">The sequence shown here is derived from an EMBL/GenBank/DDBJ whole genome shotgun (WGS) entry which is preliminary data.</text>
</comment>
<feature type="signal peptide" evidence="2">
    <location>
        <begin position="1"/>
        <end position="29"/>
    </location>
</feature>
<keyword evidence="4" id="KW-1185">Reference proteome</keyword>
<protein>
    <recommendedName>
        <fullName evidence="5">Outer membrane beta-barrel porin/alpha-amylase</fullName>
    </recommendedName>
</protein>
<reference evidence="4" key="1">
    <citation type="journal article" date="2019" name="Int. J. Syst. Evol. Microbiol.">
        <title>The Global Catalogue of Microorganisms (GCM) 10K type strain sequencing project: providing services to taxonomists for standard genome sequencing and annotation.</title>
        <authorList>
            <consortium name="The Broad Institute Genomics Platform"/>
            <consortium name="The Broad Institute Genome Sequencing Center for Infectious Disease"/>
            <person name="Wu L."/>
            <person name="Ma J."/>
        </authorList>
    </citation>
    <scope>NUCLEOTIDE SEQUENCE [LARGE SCALE GENOMIC DNA]</scope>
    <source>
        <strain evidence="4">JCM 18053</strain>
    </source>
</reference>
<sequence length="279" mass="30213">MKLVTPNIIMSANIVRISLLLLTAAFGHAGSPPLLSPSATEIRPMSTDRPDTTESPITVPAGMFQVEMSFFDYERDSFEGEQVESWVLGQMNLKAGLSPDVDLQVVFNSYQEVRLKSGSQSDRFSGFGDVTVRLKKNLWGNDSGQTALALMPYVTIPTGSELSSEVWEGGLIVPFSVSLTERLNLGLMAQMDIVHDVETGGQDLEFLHSATLGFGLTEILGMYLELVGIAGEDANYMALFDAGLTLAVTDNLVFDAGVRIGLNRPAPDFGVFSGVSFRF</sequence>
<feature type="region of interest" description="Disordered" evidence="1">
    <location>
        <begin position="37"/>
        <end position="57"/>
    </location>
</feature>
<evidence type="ECO:0000313" key="4">
    <source>
        <dbReference type="Proteomes" id="UP001499852"/>
    </source>
</evidence>
<evidence type="ECO:0000313" key="3">
    <source>
        <dbReference type="EMBL" id="GAA5135631.1"/>
    </source>
</evidence>